<dbReference type="GeneID" id="84809392"/>
<dbReference type="Gene3D" id="3.30.70.970">
    <property type="entry name" value="RraB-like"/>
    <property type="match status" value="1"/>
</dbReference>
<reference evidence="4" key="1">
    <citation type="submission" date="2017-06" db="EMBL/GenBank/DDBJ databases">
        <title>Capnocytophaga spp. assemblies.</title>
        <authorList>
            <person name="Gulvik C.A."/>
        </authorList>
    </citation>
    <scope>NUCLEOTIDE SEQUENCE [LARGE SCALE GENOMIC DNA]</scope>
    <source>
        <strain evidence="4">H1496</strain>
    </source>
</reference>
<sequence>MTNKIPQEWNVYRSWLDDDPAVFRLNLALNEVAPLEGFSYCVRITIELKNPDKNGFSSDEERPTIYAIEDQILRPLQSDKDILVAVLTVQGEVTWYFYSQAPEALQERLSATWDSEIGYTYQVESSEDKPWNFFLKGLYPNIYEKQMIYNREILSACQQHDDQVEVPRPIEHWLYFDTEQDMLNAIEKAATLAFTVYSSEKVVPEEGEESQEDLGYCLILSKENTPVDIDGDTWDLIDIALDTHGGYDGWETILVTEKTN</sequence>
<name>A0A250FS06_9FLAO</name>
<gene>
    <name evidence="3" type="ORF">CGC50_12680</name>
</gene>
<dbReference type="KEGG" id="cgh:CGC50_12680"/>
<dbReference type="RefSeq" id="WP_095911097.1">
    <property type="nucleotide sequence ID" value="NZ_CP022386.1"/>
</dbReference>
<dbReference type="AlphaFoldDB" id="A0A250FS06"/>
<dbReference type="InterPro" id="IPR036701">
    <property type="entry name" value="RraB-like_sf"/>
</dbReference>
<evidence type="ECO:0000259" key="2">
    <source>
        <dbReference type="Pfam" id="PF06877"/>
    </source>
</evidence>
<evidence type="ECO:0000313" key="4">
    <source>
        <dbReference type="Proteomes" id="UP000217250"/>
    </source>
</evidence>
<dbReference type="Proteomes" id="UP000217250">
    <property type="component" value="Chromosome"/>
</dbReference>
<dbReference type="OrthoDB" id="7839302at2"/>
<dbReference type="EMBL" id="CP022386">
    <property type="protein sequence ID" value="ATA87910.1"/>
    <property type="molecule type" value="Genomic_DNA"/>
</dbReference>
<dbReference type="Pfam" id="PF06877">
    <property type="entry name" value="RraB"/>
    <property type="match status" value="1"/>
</dbReference>
<feature type="domain" description="Regulator of ribonuclease activity B" evidence="2">
    <location>
        <begin position="149"/>
        <end position="252"/>
    </location>
</feature>
<feature type="domain" description="DUF695" evidence="1">
    <location>
        <begin position="7"/>
        <end position="139"/>
    </location>
</feature>
<evidence type="ECO:0008006" key="5">
    <source>
        <dbReference type="Google" id="ProtNLM"/>
    </source>
</evidence>
<proteinExistence type="predicted"/>
<dbReference type="InterPro" id="IPR009671">
    <property type="entry name" value="RraB_dom"/>
</dbReference>
<protein>
    <recommendedName>
        <fullName evidence="5">TIGR01619 family protein</fullName>
    </recommendedName>
</protein>
<dbReference type="InterPro" id="IPR016097">
    <property type="entry name" value="DUF695"/>
</dbReference>
<dbReference type="Pfam" id="PF05117">
    <property type="entry name" value="DUF695"/>
    <property type="match status" value="1"/>
</dbReference>
<evidence type="ECO:0000313" key="3">
    <source>
        <dbReference type="EMBL" id="ATA87910.1"/>
    </source>
</evidence>
<evidence type="ECO:0000259" key="1">
    <source>
        <dbReference type="Pfam" id="PF05117"/>
    </source>
</evidence>
<accession>A0A250FS06</accession>
<dbReference type="SUPFAM" id="SSF89946">
    <property type="entry name" value="Hypothetical protein VC0424"/>
    <property type="match status" value="1"/>
</dbReference>
<organism evidence="3 4">
    <name type="scientific">Capnocytophaga gingivalis</name>
    <dbReference type="NCBI Taxonomy" id="1017"/>
    <lineage>
        <taxon>Bacteria</taxon>
        <taxon>Pseudomonadati</taxon>
        <taxon>Bacteroidota</taxon>
        <taxon>Flavobacteriia</taxon>
        <taxon>Flavobacteriales</taxon>
        <taxon>Flavobacteriaceae</taxon>
        <taxon>Capnocytophaga</taxon>
    </lineage>
</organism>